<name>A0A381XN14_9ZZZZ</name>
<keyword evidence="1" id="KW-0472">Membrane</keyword>
<dbReference type="AlphaFoldDB" id="A0A381XN14"/>
<keyword evidence="1" id="KW-1133">Transmembrane helix</keyword>
<feature type="non-terminal residue" evidence="2">
    <location>
        <position position="221"/>
    </location>
</feature>
<keyword evidence="1" id="KW-0812">Transmembrane</keyword>
<feature type="non-terminal residue" evidence="2">
    <location>
        <position position="1"/>
    </location>
</feature>
<organism evidence="2">
    <name type="scientific">marine metagenome</name>
    <dbReference type="NCBI Taxonomy" id="408172"/>
    <lineage>
        <taxon>unclassified sequences</taxon>
        <taxon>metagenomes</taxon>
        <taxon>ecological metagenomes</taxon>
    </lineage>
</organism>
<evidence type="ECO:0000313" key="2">
    <source>
        <dbReference type="EMBL" id="SVA65633.1"/>
    </source>
</evidence>
<reference evidence="2" key="1">
    <citation type="submission" date="2018-05" db="EMBL/GenBank/DDBJ databases">
        <authorList>
            <person name="Lanie J.A."/>
            <person name="Ng W.-L."/>
            <person name="Kazmierczak K.M."/>
            <person name="Andrzejewski T.M."/>
            <person name="Davidsen T.M."/>
            <person name="Wayne K.J."/>
            <person name="Tettelin H."/>
            <person name="Glass J.I."/>
            <person name="Rusch D."/>
            <person name="Podicherti R."/>
            <person name="Tsui H.-C.T."/>
            <person name="Winkler M.E."/>
        </authorList>
    </citation>
    <scope>NUCLEOTIDE SEQUENCE</scope>
</reference>
<feature type="transmembrane region" description="Helical" evidence="1">
    <location>
        <begin position="186"/>
        <end position="204"/>
    </location>
</feature>
<protein>
    <submittedName>
        <fullName evidence="2">Uncharacterized protein</fullName>
    </submittedName>
</protein>
<sequence>VRTILQHKYFSPLFIILVFTFSQSTFSQFEVNNAISELSVLQEKLNSTNINEPIIKDVRERSLSLRASALRCVDEIEPLVETLKLEVEALEQINPEVDIEIYERLSEARNKLTIEDAQLKNCSLTVVRSTRIIDLSNKLLNNLTTELLSEKGTNIIEAITSLPKQLNLLPELFLDKTLKQINSQSLILFTLFLILGFSFGFFIGEQIKKIQYYEIIKSLER</sequence>
<dbReference type="EMBL" id="UINC01015614">
    <property type="protein sequence ID" value="SVA65633.1"/>
    <property type="molecule type" value="Genomic_DNA"/>
</dbReference>
<proteinExistence type="predicted"/>
<gene>
    <name evidence="2" type="ORF">METZ01_LOCUS118487</name>
</gene>
<evidence type="ECO:0000256" key="1">
    <source>
        <dbReference type="SAM" id="Phobius"/>
    </source>
</evidence>
<accession>A0A381XN14</accession>